<evidence type="ECO:0000313" key="9">
    <source>
        <dbReference type="EMBL" id="PPR04893.1"/>
    </source>
</evidence>
<keyword evidence="2" id="KW-0808">Transferase</keyword>
<feature type="region of interest" description="Disordered" evidence="7">
    <location>
        <begin position="1"/>
        <end position="173"/>
    </location>
</feature>
<evidence type="ECO:0000256" key="1">
    <source>
        <dbReference type="ARBA" id="ARBA00022527"/>
    </source>
</evidence>
<feature type="compositionally biased region" description="Polar residues" evidence="7">
    <location>
        <begin position="141"/>
        <end position="152"/>
    </location>
</feature>
<evidence type="ECO:0000256" key="4">
    <source>
        <dbReference type="ARBA" id="ARBA00022777"/>
    </source>
</evidence>
<evidence type="ECO:0000256" key="5">
    <source>
        <dbReference type="ARBA" id="ARBA00022840"/>
    </source>
</evidence>
<dbReference type="PROSITE" id="PS00107">
    <property type="entry name" value="PROTEIN_KINASE_ATP"/>
    <property type="match status" value="1"/>
</dbReference>
<feature type="compositionally biased region" description="Basic and acidic residues" evidence="7">
    <location>
        <begin position="114"/>
        <end position="135"/>
    </location>
</feature>
<dbReference type="CDD" id="cd21037">
    <property type="entry name" value="MLKL_NTD"/>
    <property type="match status" value="1"/>
</dbReference>
<protein>
    <recommendedName>
        <fullName evidence="8">Protein kinase domain-containing protein</fullName>
    </recommendedName>
</protein>
<accession>A0A409YPG1</accession>
<dbReference type="STRING" id="231916.A0A409YPG1"/>
<feature type="region of interest" description="Disordered" evidence="7">
    <location>
        <begin position="729"/>
        <end position="748"/>
    </location>
</feature>
<comment type="caution">
    <text evidence="9">The sequence shown here is derived from an EMBL/GenBank/DDBJ whole genome shotgun (WGS) entry which is preliminary data.</text>
</comment>
<dbReference type="SUPFAM" id="SSF56112">
    <property type="entry name" value="Protein kinase-like (PK-like)"/>
    <property type="match status" value="1"/>
</dbReference>
<feature type="compositionally biased region" description="Polar residues" evidence="7">
    <location>
        <begin position="19"/>
        <end position="47"/>
    </location>
</feature>
<evidence type="ECO:0000313" key="10">
    <source>
        <dbReference type="Proteomes" id="UP000284706"/>
    </source>
</evidence>
<dbReference type="InParanoid" id="A0A409YPG1"/>
<dbReference type="InterPro" id="IPR017441">
    <property type="entry name" value="Protein_kinase_ATP_BS"/>
</dbReference>
<evidence type="ECO:0000256" key="3">
    <source>
        <dbReference type="ARBA" id="ARBA00022741"/>
    </source>
</evidence>
<dbReference type="PROSITE" id="PS50011">
    <property type="entry name" value="PROTEIN_KINASE_DOM"/>
    <property type="match status" value="1"/>
</dbReference>
<feature type="domain" description="Protein kinase" evidence="8">
    <location>
        <begin position="597"/>
        <end position="919"/>
    </location>
</feature>
<feature type="region of interest" description="Disordered" evidence="7">
    <location>
        <begin position="923"/>
        <end position="949"/>
    </location>
</feature>
<dbReference type="OrthoDB" id="1668230at2759"/>
<gene>
    <name evidence="9" type="ORF">CVT26_012713</name>
</gene>
<dbReference type="SMART" id="SM00220">
    <property type="entry name" value="S_TKc"/>
    <property type="match status" value="1"/>
</dbReference>
<keyword evidence="1" id="KW-0723">Serine/threonine-protein kinase</keyword>
<dbReference type="InterPro" id="IPR036537">
    <property type="entry name" value="Adaptor_Cbl_N_dom_sf"/>
</dbReference>
<dbReference type="PANTHER" id="PTHR44329">
    <property type="entry name" value="SERINE/THREONINE-PROTEIN KINASE TNNI3K-RELATED"/>
    <property type="match status" value="1"/>
</dbReference>
<feature type="region of interest" description="Disordered" evidence="7">
    <location>
        <begin position="524"/>
        <end position="561"/>
    </location>
</feature>
<dbReference type="PROSITE" id="PS00108">
    <property type="entry name" value="PROTEIN_KINASE_ST"/>
    <property type="match status" value="1"/>
</dbReference>
<feature type="binding site" evidence="6">
    <location>
        <position position="624"/>
    </location>
    <ligand>
        <name>ATP</name>
        <dbReference type="ChEBI" id="CHEBI:30616"/>
    </ligand>
</feature>
<dbReference type="InterPro" id="IPR001245">
    <property type="entry name" value="Ser-Thr/Tyr_kinase_cat_dom"/>
</dbReference>
<dbReference type="Gene3D" id="1.10.510.10">
    <property type="entry name" value="Transferase(Phosphotransferase) domain 1"/>
    <property type="match status" value="1"/>
</dbReference>
<dbReference type="Gene3D" id="1.20.930.20">
    <property type="entry name" value="Adaptor protein Cbl, N-terminal domain"/>
    <property type="match status" value="1"/>
</dbReference>
<dbReference type="GO" id="GO:0004674">
    <property type="term" value="F:protein serine/threonine kinase activity"/>
    <property type="evidence" value="ECO:0007669"/>
    <property type="project" value="UniProtKB-KW"/>
</dbReference>
<dbReference type="PANTHER" id="PTHR44329:SF288">
    <property type="entry name" value="MITOGEN-ACTIVATED PROTEIN KINASE KINASE KINASE 20"/>
    <property type="match status" value="1"/>
</dbReference>
<organism evidence="9 10">
    <name type="scientific">Gymnopilus dilepis</name>
    <dbReference type="NCBI Taxonomy" id="231916"/>
    <lineage>
        <taxon>Eukaryota</taxon>
        <taxon>Fungi</taxon>
        <taxon>Dikarya</taxon>
        <taxon>Basidiomycota</taxon>
        <taxon>Agaricomycotina</taxon>
        <taxon>Agaricomycetes</taxon>
        <taxon>Agaricomycetidae</taxon>
        <taxon>Agaricales</taxon>
        <taxon>Agaricineae</taxon>
        <taxon>Hymenogastraceae</taxon>
        <taxon>Gymnopilus</taxon>
    </lineage>
</organism>
<dbReference type="InterPro" id="IPR059179">
    <property type="entry name" value="MLKL-like_MCAfunc"/>
</dbReference>
<dbReference type="GO" id="GO:0005524">
    <property type="term" value="F:ATP binding"/>
    <property type="evidence" value="ECO:0007669"/>
    <property type="project" value="UniProtKB-UniRule"/>
</dbReference>
<sequence length="1322" mass="146357">MSRSPPKSSPTRSPSATPVNRTISLPDSSGNPSPRVSSPLNPSNTPKKSPAALPSSQDIVDSPLDNTRRARSSEDVRDAADNVTTTRPHRPLSMTLTHTHGETSSILLPDIDSSEIKSTFRERSLSPARKGDSGDHLATANEGSNPKLSTSWWGEKHVAQPWRDPPKKKRSLPPEQVVALEETRVRVAQAVVSTLGTAADVVHEALYVGVELFDLAPVPGLSLAARTLLNIWDAAQNVDMNRLGCLRLTERCADVLISVREEVHEAGDEVGAELASPLAKLEEAYTFIYRFMVKQTNRPWLKRYLKRDEILRDIAACDSMLRDALSVFGLSIQIRILKQVQESERRREREAHMVLDAILAGHNIPPTTDFKMILGSETEMISPQTSPYVVSSDFSTETVTKFTTTKNALGLEEAVDSPISENPTSAEVLPALTKIHSYQNSLDATRDLTDLRQLMRNALQTSNDAELLGVLQIGRQEMPDAIKTLQRALERLAEQDEDGFESIPSVPSPEVVLAKVTRKLSVKEGEDNGGTTQRSETIVSIESSSSSDATTGDGSKGLKRRDTLDREFIESGIDALTRMSRGTVTSVPSWTITKYEVDRDEKIGVGFFSDVYKGTWRGRTVAIKVLADTTPRRLFVREMGIWKSLRHANVLPLYGASSATGDPPWFFVSPYMKNGSLVEHLKRVEMEERPLGLGVGVGAGQAMASMLPRSQGGRATTLPSPWLGLHPSDSSSTLIPPGTPKRPLPNDSSDVQRQWDLFRFMHEISKGMEYLHSKGIHHGDLKASNVLVDNKYRCVISDFGLSEMKSEAFRISGTPPPHGTLRWQSPELMAGRSQLTPAADVWAFGITCVEILTMGRMPWPLMDDNAVRHFVLVDKTTPPIPKYSRFNTPGLQDILRGSWQFDPDKRPPFTKIAQNFKLLRKSYGHGTSESPSPGLTPLQELPEYKGSPSPDMRPIETLPHLVQTEGSIPPPDILAGPPLGRYNAGQSSQQVGTNQPLQESTVPIERVQMPEPVIFTPGPSSRSSSVLLSSSVHSEDRINVVDLGGYESPPPENDLVAETKDERRYRMLLTHEYHPSLTLPLWTPSQVELGAVGYLSRPKGEFVTLFNAYEPRKSDQRRIQSLPSVHGYGSVKDDVQRLPKKTITQKAFDMIVGSLTFRNSSEAIVRRPTFPLKAGHKAAYLYTEITEYRYMLTLDAPKAWFQSNVDTIVNTAEASDFQCSTFNPSVIGTLRTPNYALFVSHSHPEGHARFNVYANPKVGEKWGSFTTDTEVPHDFGPLYDLDDSSEIPRQQKSKVSNHGDPWTAVLLARLRFKPDVLEPTSR</sequence>
<evidence type="ECO:0000256" key="7">
    <source>
        <dbReference type="SAM" id="MobiDB-lite"/>
    </source>
</evidence>
<feature type="compositionally biased region" description="Low complexity" evidence="7">
    <location>
        <begin position="1"/>
        <end position="18"/>
    </location>
</feature>
<dbReference type="Gene3D" id="3.30.200.20">
    <property type="entry name" value="Phosphorylase Kinase, domain 1"/>
    <property type="match status" value="1"/>
</dbReference>
<keyword evidence="5 6" id="KW-0067">ATP-binding</keyword>
<dbReference type="Proteomes" id="UP000284706">
    <property type="component" value="Unassembled WGS sequence"/>
</dbReference>
<keyword evidence="4" id="KW-0418">Kinase</keyword>
<proteinExistence type="predicted"/>
<dbReference type="InterPro" id="IPR011009">
    <property type="entry name" value="Kinase-like_dom_sf"/>
</dbReference>
<dbReference type="GO" id="GO:0007166">
    <property type="term" value="P:cell surface receptor signaling pathway"/>
    <property type="evidence" value="ECO:0007669"/>
    <property type="project" value="InterPro"/>
</dbReference>
<feature type="compositionally biased region" description="Basic and acidic residues" evidence="7">
    <location>
        <begin position="66"/>
        <end position="80"/>
    </location>
</feature>
<dbReference type="InterPro" id="IPR000719">
    <property type="entry name" value="Prot_kinase_dom"/>
</dbReference>
<feature type="compositionally biased region" description="Low complexity" evidence="7">
    <location>
        <begin position="535"/>
        <end position="553"/>
    </location>
</feature>
<name>A0A409YPG1_9AGAR</name>
<dbReference type="Pfam" id="PF07714">
    <property type="entry name" value="PK_Tyr_Ser-Thr"/>
    <property type="match status" value="1"/>
</dbReference>
<dbReference type="InterPro" id="IPR008271">
    <property type="entry name" value="Ser/Thr_kinase_AS"/>
</dbReference>
<keyword evidence="10" id="KW-1185">Reference proteome</keyword>
<dbReference type="InterPro" id="IPR051681">
    <property type="entry name" value="Ser/Thr_Kinases-Pseudokinases"/>
</dbReference>
<evidence type="ECO:0000259" key="8">
    <source>
        <dbReference type="PROSITE" id="PS50011"/>
    </source>
</evidence>
<dbReference type="EMBL" id="NHYE01000554">
    <property type="protein sequence ID" value="PPR04893.1"/>
    <property type="molecule type" value="Genomic_DNA"/>
</dbReference>
<keyword evidence="3 6" id="KW-0547">Nucleotide-binding</keyword>
<feature type="compositionally biased region" description="Polar residues" evidence="7">
    <location>
        <begin position="94"/>
        <end position="106"/>
    </location>
</feature>
<reference evidence="9 10" key="1">
    <citation type="journal article" date="2018" name="Evol. Lett.">
        <title>Horizontal gene cluster transfer increased hallucinogenic mushroom diversity.</title>
        <authorList>
            <person name="Reynolds H.T."/>
            <person name="Vijayakumar V."/>
            <person name="Gluck-Thaler E."/>
            <person name="Korotkin H.B."/>
            <person name="Matheny P.B."/>
            <person name="Slot J.C."/>
        </authorList>
    </citation>
    <scope>NUCLEOTIDE SEQUENCE [LARGE SCALE GENOMIC DNA]</scope>
    <source>
        <strain evidence="9 10">SRW20</strain>
    </source>
</reference>
<evidence type="ECO:0000256" key="2">
    <source>
        <dbReference type="ARBA" id="ARBA00022679"/>
    </source>
</evidence>
<evidence type="ECO:0000256" key="6">
    <source>
        <dbReference type="PROSITE-ProRule" id="PRU10141"/>
    </source>
</evidence>